<dbReference type="InterPro" id="IPR013417">
    <property type="entry name" value="CHP02588"/>
</dbReference>
<name>A0A1W1D410_9ZZZZ</name>
<organism evidence="2">
    <name type="scientific">hydrothermal vent metagenome</name>
    <dbReference type="NCBI Taxonomy" id="652676"/>
    <lineage>
        <taxon>unclassified sequences</taxon>
        <taxon>metagenomes</taxon>
        <taxon>ecological metagenomes</taxon>
    </lineage>
</organism>
<evidence type="ECO:0000256" key="1">
    <source>
        <dbReference type="SAM" id="Phobius"/>
    </source>
</evidence>
<protein>
    <submittedName>
        <fullName evidence="2">Membrane protein</fullName>
    </submittedName>
</protein>
<gene>
    <name evidence="2" type="ORF">MNB_SM-3-381</name>
</gene>
<dbReference type="EMBL" id="FPHP01000029">
    <property type="protein sequence ID" value="SFV75361.1"/>
    <property type="molecule type" value="Genomic_DNA"/>
</dbReference>
<keyword evidence="1" id="KW-0472">Membrane</keyword>
<sequence>MMALNYWHFISFGVIFIIFGLGIFASIKQKDFTIAVQMIISVSIVSIFLVIISIFMVDKYTKKAKVYKLTSKRILVQEKVEYSGRVKNVGDFPIGKVTLTIKLINQGHVIGRINGGNIFKTSNFFDLFSSGENILYNNKPQTIEREFVIARNLQPKVSTSFHVRFDFPPYFSNVSVITKVTAH</sequence>
<evidence type="ECO:0000313" key="2">
    <source>
        <dbReference type="EMBL" id="SFV75361.1"/>
    </source>
</evidence>
<dbReference type="Pfam" id="PF09624">
    <property type="entry name" value="DUF2393"/>
    <property type="match status" value="1"/>
</dbReference>
<dbReference type="AlphaFoldDB" id="A0A1W1D410"/>
<proteinExistence type="predicted"/>
<reference evidence="2" key="1">
    <citation type="submission" date="2016-10" db="EMBL/GenBank/DDBJ databases">
        <authorList>
            <person name="de Groot N.N."/>
        </authorList>
    </citation>
    <scope>NUCLEOTIDE SEQUENCE</scope>
</reference>
<accession>A0A1W1D410</accession>
<feature type="transmembrane region" description="Helical" evidence="1">
    <location>
        <begin position="34"/>
        <end position="57"/>
    </location>
</feature>
<keyword evidence="1" id="KW-1133">Transmembrane helix</keyword>
<keyword evidence="1" id="KW-0812">Transmembrane</keyword>
<feature type="transmembrane region" description="Helical" evidence="1">
    <location>
        <begin position="6"/>
        <end position="27"/>
    </location>
</feature>